<organism evidence="8 9">
    <name type="scientific">Pacificimonas flava</name>
    <dbReference type="NCBI Taxonomy" id="1234595"/>
    <lineage>
        <taxon>Bacteria</taxon>
        <taxon>Pseudomonadati</taxon>
        <taxon>Pseudomonadota</taxon>
        <taxon>Alphaproteobacteria</taxon>
        <taxon>Sphingomonadales</taxon>
        <taxon>Sphingosinicellaceae</taxon>
        <taxon>Pacificimonas</taxon>
    </lineage>
</organism>
<evidence type="ECO:0000313" key="9">
    <source>
        <dbReference type="Proteomes" id="UP000011717"/>
    </source>
</evidence>
<protein>
    <submittedName>
        <fullName evidence="8">Lipopolysaccharide biosynthesis protein WzxC</fullName>
    </submittedName>
</protein>
<name>M2TRL9_9SPHN</name>
<sequence length="511" mass="55839">MFEERSDRDLGARALVAAGFVFMTSLVTRLGSLVNLAVLGRLLSPSDYGVASLAFMAIGFIQTFIDVRMGAALMTFKRIEDAHINTAFTLQLLRGLLIAGILFAVSGLVADMLNEPRLQLVLQVLSGVLIIDGFKNPAFLLYARHLDFSREFFRTTVANLIGFAVSIAAAFYFQSYWAIVVATMFSRTMECLLTYYKVPVRPRFGLGEWRSMVSFGSGVLVVDIFTQIHSMAPQSLISRLISTAAVGQFTMGQNAYNTLLGELVAPIRKILLPGFGAVREDLERLRRTLRLSQEVIFAIAMPIGVGLSFFAHEAIAILVGDQWDEAILVVQVIAPVAAARTIATPAHSAVMALERLRPLLARATASLAVGWPLIFAGIHLAGFSGAIYAWAAVTFIGLFLSLQLVGRELGVHIRHVAKDCGRAFLSCGVMAAFLWILKPRIIPVEDVGDVIAGCLPFVLLGGIIYFACLFGLWILQGRPAGFEMQVLHYGGRSIPKLTARMRTIFRRPAKP</sequence>
<evidence type="ECO:0000256" key="1">
    <source>
        <dbReference type="ARBA" id="ARBA00004651"/>
    </source>
</evidence>
<feature type="transmembrane region" description="Helical" evidence="7">
    <location>
        <begin position="359"/>
        <end position="381"/>
    </location>
</feature>
<keyword evidence="3" id="KW-1003">Cell membrane</keyword>
<feature type="transmembrane region" description="Helical" evidence="7">
    <location>
        <begin position="120"/>
        <end position="140"/>
    </location>
</feature>
<dbReference type="RefSeq" id="WP_008599764.1">
    <property type="nucleotide sequence ID" value="NZ_AMRV01000001.1"/>
</dbReference>
<proteinExistence type="inferred from homology"/>
<keyword evidence="4 7" id="KW-0812">Transmembrane</keyword>
<feature type="transmembrane region" description="Helical" evidence="7">
    <location>
        <begin position="12"/>
        <end position="36"/>
    </location>
</feature>
<keyword evidence="5 7" id="KW-1133">Transmembrane helix</keyword>
<keyword evidence="6 7" id="KW-0472">Membrane</keyword>
<dbReference type="GO" id="GO:0005886">
    <property type="term" value="C:plasma membrane"/>
    <property type="evidence" value="ECO:0007669"/>
    <property type="project" value="UniProtKB-SubCell"/>
</dbReference>
<evidence type="ECO:0000256" key="5">
    <source>
        <dbReference type="ARBA" id="ARBA00022989"/>
    </source>
</evidence>
<gene>
    <name evidence="8" type="ORF">C725_0351</name>
</gene>
<evidence type="ECO:0000256" key="2">
    <source>
        <dbReference type="ARBA" id="ARBA00007430"/>
    </source>
</evidence>
<evidence type="ECO:0000313" key="8">
    <source>
        <dbReference type="EMBL" id="EMD84421.1"/>
    </source>
</evidence>
<comment type="subcellular location">
    <subcellularLocation>
        <location evidence="1">Cell membrane</location>
        <topology evidence="1">Multi-pass membrane protein</topology>
    </subcellularLocation>
</comment>
<evidence type="ECO:0000256" key="3">
    <source>
        <dbReference type="ARBA" id="ARBA00022475"/>
    </source>
</evidence>
<evidence type="ECO:0000256" key="7">
    <source>
        <dbReference type="SAM" id="Phobius"/>
    </source>
</evidence>
<feature type="transmembrane region" description="Helical" evidence="7">
    <location>
        <begin position="152"/>
        <end position="171"/>
    </location>
</feature>
<comment type="caution">
    <text evidence="8">The sequence shown here is derived from an EMBL/GenBank/DDBJ whole genome shotgun (WGS) entry which is preliminary data.</text>
</comment>
<dbReference type="Pfam" id="PF13440">
    <property type="entry name" value="Polysacc_synt_3"/>
    <property type="match status" value="1"/>
</dbReference>
<dbReference type="OrthoDB" id="7605542at2"/>
<feature type="transmembrane region" description="Helical" evidence="7">
    <location>
        <begin position="326"/>
        <end position="347"/>
    </location>
</feature>
<dbReference type="InterPro" id="IPR050833">
    <property type="entry name" value="Poly_Biosynth_Transport"/>
</dbReference>
<dbReference type="EMBL" id="AMRV01000001">
    <property type="protein sequence ID" value="EMD84421.1"/>
    <property type="molecule type" value="Genomic_DNA"/>
</dbReference>
<dbReference type="AlphaFoldDB" id="M2TRL9"/>
<feature type="transmembrane region" description="Helical" evidence="7">
    <location>
        <begin position="419"/>
        <end position="438"/>
    </location>
</feature>
<reference evidence="8 9" key="1">
    <citation type="journal article" date="2013" name="Genome Announc.">
        <title>Draft Genome Sequence of Strain JLT2015T, Belonging to the Family Sphingomonadaceae of the Alphaproteobacteria.</title>
        <authorList>
            <person name="Tang K."/>
            <person name="Liu K."/>
            <person name="Li S."/>
            <person name="Jiao N."/>
        </authorList>
    </citation>
    <scope>NUCLEOTIDE SEQUENCE [LARGE SCALE GENOMIC DNA]</scope>
    <source>
        <strain evidence="8 9">JLT2015</strain>
    </source>
</reference>
<feature type="transmembrane region" description="Helical" evidence="7">
    <location>
        <begin position="88"/>
        <end position="108"/>
    </location>
</feature>
<feature type="transmembrane region" description="Helical" evidence="7">
    <location>
        <begin position="387"/>
        <end position="407"/>
    </location>
</feature>
<keyword evidence="9" id="KW-1185">Reference proteome</keyword>
<accession>M2TRL9</accession>
<dbReference type="PANTHER" id="PTHR30250">
    <property type="entry name" value="PST FAMILY PREDICTED COLANIC ACID TRANSPORTER"/>
    <property type="match status" value="1"/>
</dbReference>
<feature type="transmembrane region" description="Helical" evidence="7">
    <location>
        <begin position="450"/>
        <end position="475"/>
    </location>
</feature>
<comment type="similarity">
    <text evidence="2">Belongs to the polysaccharide synthase family.</text>
</comment>
<feature type="transmembrane region" description="Helical" evidence="7">
    <location>
        <begin position="48"/>
        <end position="67"/>
    </location>
</feature>
<evidence type="ECO:0000256" key="6">
    <source>
        <dbReference type="ARBA" id="ARBA00023136"/>
    </source>
</evidence>
<evidence type="ECO:0000256" key="4">
    <source>
        <dbReference type="ARBA" id="ARBA00022692"/>
    </source>
</evidence>
<dbReference type="PANTHER" id="PTHR30250:SF10">
    <property type="entry name" value="LIPOPOLYSACCHARIDE BIOSYNTHESIS PROTEIN WZXC"/>
    <property type="match status" value="1"/>
</dbReference>
<feature type="transmembrane region" description="Helical" evidence="7">
    <location>
        <begin position="295"/>
        <end position="320"/>
    </location>
</feature>
<dbReference type="Proteomes" id="UP000011717">
    <property type="component" value="Unassembled WGS sequence"/>
</dbReference>